<evidence type="ECO:0000313" key="3">
    <source>
        <dbReference type="Proteomes" id="UP000595610"/>
    </source>
</evidence>
<feature type="transmembrane region" description="Helical" evidence="1">
    <location>
        <begin position="20"/>
        <end position="42"/>
    </location>
</feature>
<dbReference type="EMBL" id="CP066076">
    <property type="protein sequence ID" value="QQC67220.1"/>
    <property type="molecule type" value="Genomic_DNA"/>
</dbReference>
<keyword evidence="3" id="KW-1185">Reference proteome</keyword>
<dbReference type="AlphaFoldDB" id="A0A7T4TC73"/>
<name>A0A7T4TC73_9BURK</name>
<evidence type="ECO:0000256" key="1">
    <source>
        <dbReference type="SAM" id="Phobius"/>
    </source>
</evidence>
<keyword evidence="1" id="KW-0472">Membrane</keyword>
<dbReference type="KEGG" id="pgis:I6I06_19865"/>
<dbReference type="RefSeq" id="WP_042328207.1">
    <property type="nucleotide sequence ID" value="NZ_CP066076.1"/>
</dbReference>
<sequence>MNGSNEVNPAARHTPWQKRLYLSGAAILIAALIAAALIYATAAPPDDAVSRYSAVDPRYQIELQRIGGNAAVLMAQLHQWFDGLWHGTALAGTVAVLGLAAAGACFFIGHFFADD</sequence>
<gene>
    <name evidence="2" type="ORF">I6I06_19865</name>
</gene>
<keyword evidence="1" id="KW-0812">Transmembrane</keyword>
<dbReference type="Proteomes" id="UP000595610">
    <property type="component" value="Chromosome 2"/>
</dbReference>
<feature type="transmembrane region" description="Helical" evidence="1">
    <location>
        <begin position="89"/>
        <end position="113"/>
    </location>
</feature>
<evidence type="ECO:0000313" key="2">
    <source>
        <dbReference type="EMBL" id="QQC67220.1"/>
    </source>
</evidence>
<organism evidence="2 3">
    <name type="scientific">Paraburkholderia ginsengisoli</name>
    <dbReference type="NCBI Taxonomy" id="311231"/>
    <lineage>
        <taxon>Bacteria</taxon>
        <taxon>Pseudomonadati</taxon>
        <taxon>Pseudomonadota</taxon>
        <taxon>Betaproteobacteria</taxon>
        <taxon>Burkholderiales</taxon>
        <taxon>Burkholderiaceae</taxon>
        <taxon>Paraburkholderia</taxon>
    </lineage>
</organism>
<proteinExistence type="predicted"/>
<reference evidence="2 3" key="1">
    <citation type="submission" date="2020-12" db="EMBL/GenBank/DDBJ databases">
        <title>FDA dAtabase for Regulatory Grade micrObial Sequences (FDA-ARGOS): Supporting development and validation of Infectious Disease Dx tests.</title>
        <authorList>
            <person name="Nelson B."/>
            <person name="Plummer A."/>
            <person name="Tallon L."/>
            <person name="Sadzewicz L."/>
            <person name="Zhao X."/>
            <person name="Boylan J."/>
            <person name="Ott S."/>
            <person name="Bowen H."/>
            <person name="Vavikolanu K."/>
            <person name="Mehta A."/>
            <person name="Aluvathingal J."/>
            <person name="Nadendla S."/>
            <person name="Myers T."/>
            <person name="Yan Y."/>
            <person name="Sichtig H."/>
        </authorList>
    </citation>
    <scope>NUCLEOTIDE SEQUENCE [LARGE SCALE GENOMIC DNA]</scope>
    <source>
        <strain evidence="2 3">FDAARGOS_1049</strain>
    </source>
</reference>
<protein>
    <submittedName>
        <fullName evidence="2">Uncharacterized protein</fullName>
    </submittedName>
</protein>
<keyword evidence="1" id="KW-1133">Transmembrane helix</keyword>
<accession>A0A7T4TC73</accession>